<dbReference type="AlphaFoldDB" id="A0A975DFF8"/>
<dbReference type="RefSeq" id="WP_208842178.1">
    <property type="nucleotide sequence ID" value="NZ_CP072133.1"/>
</dbReference>
<dbReference type="KEGG" id="pxi:J5O05_11585"/>
<accession>A0A975DFF8</accession>
<reference evidence="2" key="1">
    <citation type="submission" date="2021-03" db="EMBL/GenBank/DDBJ databases">
        <title>Complete Genome of Pseudoalteromonas xiamenensis STKMTI.2, a new potential marine bacterium producing anti-Vibrio compounds.</title>
        <authorList>
            <person name="Handayani D.P."/>
            <person name="Isnansetyo A."/>
            <person name="Istiqomah I."/>
            <person name="Jumina J."/>
        </authorList>
    </citation>
    <scope>NUCLEOTIDE SEQUENCE</scope>
    <source>
        <strain evidence="2">STKMTI.2</strain>
    </source>
</reference>
<name>A0A975DFF8_9GAMM</name>
<proteinExistence type="predicted"/>
<dbReference type="Proteomes" id="UP000664904">
    <property type="component" value="Chromosome"/>
</dbReference>
<sequence>MKKHKRVKEGSGTRDKSKATSSVDEYLNDMKQIDRKAKFYAGLEVKREIASLNKYQRELYAKMQSWNLQEMARVQLEARDFIKSLADITNDKIAFMLTLTAKKYYSYGFNLKELIATGNRFLYFFSKGNYVLNGWAFLELKEGWHPHLHIILYQNEDRTGLSTNDYIKPLLQFGFAMNQCLKLNPEHCDITPVLCDPEYLVADYLMKEAGVGIEMFDLMEPLHKGQIDGGRLIEKFGVIINEV</sequence>
<evidence type="ECO:0000256" key="1">
    <source>
        <dbReference type="SAM" id="MobiDB-lite"/>
    </source>
</evidence>
<feature type="region of interest" description="Disordered" evidence="1">
    <location>
        <begin position="1"/>
        <end position="22"/>
    </location>
</feature>
<feature type="compositionally biased region" description="Basic and acidic residues" evidence="1">
    <location>
        <begin position="8"/>
        <end position="18"/>
    </location>
</feature>
<organism evidence="2 3">
    <name type="scientific">Pseudoalteromonas xiamenensis</name>
    <dbReference type="NCBI Taxonomy" id="882626"/>
    <lineage>
        <taxon>Bacteria</taxon>
        <taxon>Pseudomonadati</taxon>
        <taxon>Pseudomonadota</taxon>
        <taxon>Gammaproteobacteria</taxon>
        <taxon>Alteromonadales</taxon>
        <taxon>Pseudoalteromonadaceae</taxon>
        <taxon>Pseudoalteromonas</taxon>
    </lineage>
</organism>
<dbReference type="EMBL" id="CP072133">
    <property type="protein sequence ID" value="QTH70589.1"/>
    <property type="molecule type" value="Genomic_DNA"/>
</dbReference>
<keyword evidence="3" id="KW-1185">Reference proteome</keyword>
<gene>
    <name evidence="2" type="ORF">J5O05_11585</name>
</gene>
<evidence type="ECO:0000313" key="3">
    <source>
        <dbReference type="Proteomes" id="UP000664904"/>
    </source>
</evidence>
<protein>
    <submittedName>
        <fullName evidence="2">Uncharacterized protein</fullName>
    </submittedName>
</protein>
<evidence type="ECO:0000313" key="2">
    <source>
        <dbReference type="EMBL" id="QTH70589.1"/>
    </source>
</evidence>